<dbReference type="EMBL" id="NHYE01005168">
    <property type="protein sequence ID" value="PPQ76363.1"/>
    <property type="molecule type" value="Genomic_DNA"/>
</dbReference>
<reference evidence="2 3" key="1">
    <citation type="journal article" date="2018" name="Evol. Lett.">
        <title>Horizontal gene cluster transfer increased hallucinogenic mushroom diversity.</title>
        <authorList>
            <person name="Reynolds H.T."/>
            <person name="Vijayakumar V."/>
            <person name="Gluck-Thaler E."/>
            <person name="Korotkin H.B."/>
            <person name="Matheny P.B."/>
            <person name="Slot J.C."/>
        </authorList>
    </citation>
    <scope>NUCLEOTIDE SEQUENCE [LARGE SCALE GENOMIC DNA]</scope>
    <source>
        <strain evidence="2 3">SRW20</strain>
    </source>
</reference>
<evidence type="ECO:0000313" key="3">
    <source>
        <dbReference type="Proteomes" id="UP000284706"/>
    </source>
</evidence>
<comment type="caution">
    <text evidence="2">The sequence shown here is derived from an EMBL/GenBank/DDBJ whole genome shotgun (WGS) entry which is preliminary data.</text>
</comment>
<feature type="compositionally biased region" description="Low complexity" evidence="1">
    <location>
        <begin position="133"/>
        <end position="144"/>
    </location>
</feature>
<organism evidence="2 3">
    <name type="scientific">Gymnopilus dilepis</name>
    <dbReference type="NCBI Taxonomy" id="231916"/>
    <lineage>
        <taxon>Eukaryota</taxon>
        <taxon>Fungi</taxon>
        <taxon>Dikarya</taxon>
        <taxon>Basidiomycota</taxon>
        <taxon>Agaricomycotina</taxon>
        <taxon>Agaricomycetes</taxon>
        <taxon>Agaricomycetidae</taxon>
        <taxon>Agaricales</taxon>
        <taxon>Agaricineae</taxon>
        <taxon>Hymenogastraceae</taxon>
        <taxon>Gymnopilus</taxon>
    </lineage>
</organism>
<name>A0A409WCY7_9AGAR</name>
<evidence type="ECO:0008006" key="4">
    <source>
        <dbReference type="Google" id="ProtNLM"/>
    </source>
</evidence>
<proteinExistence type="predicted"/>
<feature type="compositionally biased region" description="Low complexity" evidence="1">
    <location>
        <begin position="280"/>
        <end position="292"/>
    </location>
</feature>
<keyword evidence="3" id="KW-1185">Reference proteome</keyword>
<evidence type="ECO:0000256" key="1">
    <source>
        <dbReference type="SAM" id="MobiDB-lite"/>
    </source>
</evidence>
<feature type="compositionally biased region" description="Polar residues" evidence="1">
    <location>
        <begin position="145"/>
        <end position="164"/>
    </location>
</feature>
<dbReference type="STRING" id="231916.A0A409WCY7"/>
<feature type="region of interest" description="Disordered" evidence="1">
    <location>
        <begin position="133"/>
        <end position="214"/>
    </location>
</feature>
<feature type="compositionally biased region" description="Low complexity" evidence="1">
    <location>
        <begin position="313"/>
        <end position="323"/>
    </location>
</feature>
<dbReference type="InterPro" id="IPR008978">
    <property type="entry name" value="HSP20-like_chaperone"/>
</dbReference>
<sequence length="534" mass="57523">MSYPPFEHFSEMYGSTPSTPNTQQPQQQQQAHPDPSGAYPQWETIERDMEMHLHGSPHDVDTTPIQTPTSASFHSRSLPQIDLDLEEHPHTISGQGYGLPYSAHPSPVDNAPILLHHPHEVDPQQAQATLLAQAQQQHFEYQQQMSRSASASTTMDPSHLSRTSPSPPRSMLLAPGSSTGAGANPGGPVRSSSTRALRARETRPYNRPSAGSNMATFLGVGASEKSSESSAATSPAASSQIPSGSRTRSKQAVRFSGSTSTVAPSGMTPRPPTRRASSTSPAMPSPLSSRAPLLPPTAGPSSNITPRGPGQPSTPSSTFKTPSLVHNPPVPPTPQSRRMPLSHIPADLQYSRDTHILTASLEVPGVKRDRIRVTLGTAYFNKVRYVCVIAESTPVFDDSGEYMIGGHDRSQQEKGADDKENLEGEERRNEPSTPTSATPAPAAPTSPNPDPWIQSVQQLAIPKPPGASSLKGVSRIVNPNLRERRFGLMRRVIQVPETTTLEDIKASLEDGVLTLRIDLGEPYELDDELEVPIS</sequence>
<feature type="compositionally biased region" description="Low complexity" evidence="1">
    <location>
        <begin position="15"/>
        <end position="30"/>
    </location>
</feature>
<feature type="region of interest" description="Disordered" evidence="1">
    <location>
        <begin position="397"/>
        <end position="452"/>
    </location>
</feature>
<dbReference type="SUPFAM" id="SSF49764">
    <property type="entry name" value="HSP20-like chaperones"/>
    <property type="match status" value="1"/>
</dbReference>
<dbReference type="CDD" id="cd06464">
    <property type="entry name" value="ACD_sHsps-like"/>
    <property type="match status" value="1"/>
</dbReference>
<accession>A0A409WCY7</accession>
<feature type="region of interest" description="Disordered" evidence="1">
    <location>
        <begin position="226"/>
        <end position="340"/>
    </location>
</feature>
<feature type="region of interest" description="Disordered" evidence="1">
    <location>
        <begin position="1"/>
        <end position="75"/>
    </location>
</feature>
<protein>
    <recommendedName>
        <fullName evidence="4">SHSP domain-containing protein</fullName>
    </recommendedName>
</protein>
<feature type="compositionally biased region" description="Pro residues" evidence="1">
    <location>
        <begin position="441"/>
        <end position="450"/>
    </location>
</feature>
<feature type="compositionally biased region" description="Basic and acidic residues" evidence="1">
    <location>
        <begin position="406"/>
        <end position="430"/>
    </location>
</feature>
<dbReference type="AlphaFoldDB" id="A0A409WCY7"/>
<feature type="compositionally biased region" description="Polar residues" evidence="1">
    <location>
        <begin position="63"/>
        <end position="75"/>
    </location>
</feature>
<feature type="compositionally biased region" description="Low complexity" evidence="1">
    <location>
        <begin position="226"/>
        <end position="239"/>
    </location>
</feature>
<feature type="compositionally biased region" description="Basic and acidic residues" evidence="1">
    <location>
        <begin position="44"/>
        <end position="61"/>
    </location>
</feature>
<dbReference type="Proteomes" id="UP000284706">
    <property type="component" value="Unassembled WGS sequence"/>
</dbReference>
<gene>
    <name evidence="2" type="ORF">CVT26_010192</name>
</gene>
<feature type="compositionally biased region" description="Low complexity" evidence="1">
    <location>
        <begin position="431"/>
        <end position="440"/>
    </location>
</feature>
<evidence type="ECO:0000313" key="2">
    <source>
        <dbReference type="EMBL" id="PPQ76363.1"/>
    </source>
</evidence>
<dbReference type="InParanoid" id="A0A409WCY7"/>
<dbReference type="OrthoDB" id="1431247at2759"/>
<dbReference type="Gene3D" id="2.60.40.790">
    <property type="match status" value="1"/>
</dbReference>